<dbReference type="EMBL" id="CP091507">
    <property type="protein sequence ID" value="UOO80206.1"/>
    <property type="molecule type" value="Genomic_DNA"/>
</dbReference>
<evidence type="ECO:0000256" key="1">
    <source>
        <dbReference type="ARBA" id="ARBA00022490"/>
    </source>
</evidence>
<sequence length="213" mass="23814">MNDKLAPDALIEAALLTQIEPLSERTMRELCVPPLSPDKLIDVLSTLKARWHNRALQLVHTHEGWRFQIDARAFERLGSLQEQRAPRYSRAVMETLAIIAYQQPVTRGDIEGIRGVAVSSNVMQTLQDRGWIEAIGHRDSIGRPALWATTEAFLTDLQLGDLTELPPLTELGELVLPDLMEMPSEAEEEAEAEAIENPAEKENHAENSPPLLN</sequence>
<organism evidence="7 9">
    <name type="scientific">Uruburuella suis</name>
    <dbReference type="NCBI Taxonomy" id="252130"/>
    <lineage>
        <taxon>Bacteria</taxon>
        <taxon>Pseudomonadati</taxon>
        <taxon>Pseudomonadota</taxon>
        <taxon>Betaproteobacteria</taxon>
        <taxon>Neisseriales</taxon>
        <taxon>Neisseriaceae</taxon>
        <taxon>Uruburuella</taxon>
    </lineage>
</organism>
<keyword evidence="2" id="KW-0132">Cell division</keyword>
<dbReference type="Proteomes" id="UP000829756">
    <property type="component" value="Chromosome"/>
</dbReference>
<protein>
    <submittedName>
        <fullName evidence="6">Condensin subunit ScpB</fullName>
    </submittedName>
    <submittedName>
        <fullName evidence="7">SMC-Scp complex subunit ScpB</fullName>
    </submittedName>
</protein>
<proteinExistence type="predicted"/>
<dbReference type="InterPro" id="IPR036388">
    <property type="entry name" value="WH-like_DNA-bd_sf"/>
</dbReference>
<dbReference type="InterPro" id="IPR036390">
    <property type="entry name" value="WH_DNA-bd_sf"/>
</dbReference>
<keyword evidence="1" id="KW-0963">Cytoplasm</keyword>
<dbReference type="PANTHER" id="PTHR34298:SF2">
    <property type="entry name" value="SEGREGATION AND CONDENSATION PROTEIN B"/>
    <property type="match status" value="1"/>
</dbReference>
<evidence type="ECO:0000256" key="5">
    <source>
        <dbReference type="SAM" id="MobiDB-lite"/>
    </source>
</evidence>
<dbReference type="PANTHER" id="PTHR34298">
    <property type="entry name" value="SEGREGATION AND CONDENSATION PROTEIN B"/>
    <property type="match status" value="1"/>
</dbReference>
<evidence type="ECO:0000313" key="9">
    <source>
        <dbReference type="Proteomes" id="UP000829756"/>
    </source>
</evidence>
<dbReference type="InterPro" id="IPR005234">
    <property type="entry name" value="ScpB_csome_segregation"/>
</dbReference>
<reference evidence="6 8" key="1">
    <citation type="submission" date="2019-03" db="EMBL/GenBank/DDBJ databases">
        <title>Genomic Encyclopedia of Type Strains, Phase IV (KMG-IV): sequencing the most valuable type-strain genomes for metagenomic binning, comparative biology and taxonomic classification.</title>
        <authorList>
            <person name="Goeker M."/>
        </authorList>
    </citation>
    <scope>NUCLEOTIDE SEQUENCE [LARGE SCALE GENOMIC DNA]</scope>
    <source>
        <strain evidence="6 8">DSM 17474</strain>
    </source>
</reference>
<keyword evidence="4" id="KW-0131">Cell cycle</keyword>
<dbReference type="KEGG" id="usu:LVJ78_04125"/>
<accession>A0AAE9KHI1</accession>
<gene>
    <name evidence="6" type="ORF">EV680_11063</name>
    <name evidence="7" type="ORF">LVJ78_04125</name>
</gene>
<reference evidence="7" key="3">
    <citation type="journal article" date="2022" name="Res Sq">
        <title>Evolution of multicellular longitudinally dividing oral cavity symbionts (Neisseriaceae).</title>
        <authorList>
            <person name="Nyongesa S."/>
            <person name="Weber P."/>
            <person name="Bernet E."/>
            <person name="Pullido F."/>
            <person name="Nieckarz M."/>
            <person name="Delaby M."/>
            <person name="Nieves C."/>
            <person name="Viehboeck T."/>
            <person name="Krause N."/>
            <person name="Rivera-Millot A."/>
            <person name="Nakamura A."/>
            <person name="Vischer N."/>
            <person name="VanNieuwenhze M."/>
            <person name="Brun Y."/>
            <person name="Cava F."/>
            <person name="Bulgheresi S."/>
            <person name="Veyrier F."/>
        </authorList>
    </citation>
    <scope>NUCLEOTIDE SEQUENCE</scope>
    <source>
        <strain evidence="7">1258/02</strain>
    </source>
</reference>
<dbReference type="AlphaFoldDB" id="A0AAE9KHI1"/>
<dbReference type="GO" id="GO:0051301">
    <property type="term" value="P:cell division"/>
    <property type="evidence" value="ECO:0007669"/>
    <property type="project" value="UniProtKB-KW"/>
</dbReference>
<evidence type="ECO:0000313" key="7">
    <source>
        <dbReference type="EMBL" id="UOO80206.1"/>
    </source>
</evidence>
<evidence type="ECO:0000256" key="2">
    <source>
        <dbReference type="ARBA" id="ARBA00022618"/>
    </source>
</evidence>
<evidence type="ECO:0000313" key="6">
    <source>
        <dbReference type="EMBL" id="TCP06880.1"/>
    </source>
</evidence>
<name>A0AAE9KHI1_9NEIS</name>
<dbReference type="Proteomes" id="UP000294721">
    <property type="component" value="Unassembled WGS sequence"/>
</dbReference>
<keyword evidence="3" id="KW-0159">Chromosome partition</keyword>
<keyword evidence="8" id="KW-1185">Reference proteome</keyword>
<dbReference type="PIRSF" id="PIRSF019345">
    <property type="entry name" value="ScpB"/>
    <property type="match status" value="1"/>
</dbReference>
<dbReference type="Gene3D" id="1.10.10.10">
    <property type="entry name" value="Winged helix-like DNA-binding domain superfamily/Winged helix DNA-binding domain"/>
    <property type="match status" value="2"/>
</dbReference>
<dbReference type="GO" id="GO:0051304">
    <property type="term" value="P:chromosome separation"/>
    <property type="evidence" value="ECO:0007669"/>
    <property type="project" value="InterPro"/>
</dbReference>
<evidence type="ECO:0000256" key="4">
    <source>
        <dbReference type="ARBA" id="ARBA00023306"/>
    </source>
</evidence>
<reference evidence="7" key="2">
    <citation type="submission" date="2021-12" db="EMBL/GenBank/DDBJ databases">
        <authorList>
            <person name="Veyrier F.J."/>
        </authorList>
    </citation>
    <scope>NUCLEOTIDE SEQUENCE</scope>
    <source>
        <strain evidence="7">1258/02</strain>
    </source>
</reference>
<dbReference type="EMBL" id="SLXE01000010">
    <property type="protein sequence ID" value="TCP06880.1"/>
    <property type="molecule type" value="Genomic_DNA"/>
</dbReference>
<dbReference type="SUPFAM" id="SSF46785">
    <property type="entry name" value="Winged helix' DNA-binding domain"/>
    <property type="match status" value="2"/>
</dbReference>
<dbReference type="Pfam" id="PF04079">
    <property type="entry name" value="SMC_ScpB"/>
    <property type="match status" value="1"/>
</dbReference>
<evidence type="ECO:0000256" key="3">
    <source>
        <dbReference type="ARBA" id="ARBA00022829"/>
    </source>
</evidence>
<dbReference type="RefSeq" id="WP_132953677.1">
    <property type="nucleotide sequence ID" value="NZ_CP091507.1"/>
</dbReference>
<feature type="compositionally biased region" description="Acidic residues" evidence="5">
    <location>
        <begin position="184"/>
        <end position="194"/>
    </location>
</feature>
<evidence type="ECO:0000313" key="8">
    <source>
        <dbReference type="Proteomes" id="UP000294721"/>
    </source>
</evidence>
<feature type="region of interest" description="Disordered" evidence="5">
    <location>
        <begin position="181"/>
        <end position="213"/>
    </location>
</feature>